<evidence type="ECO:0000256" key="1">
    <source>
        <dbReference type="SAM" id="Coils"/>
    </source>
</evidence>
<dbReference type="Proteomes" id="UP001292094">
    <property type="component" value="Unassembled WGS sequence"/>
</dbReference>
<accession>A0AAE1Q5Q8</accession>
<feature type="coiled-coil region" evidence="1">
    <location>
        <begin position="6"/>
        <end position="74"/>
    </location>
</feature>
<protein>
    <submittedName>
        <fullName evidence="2">Uncharacterized protein</fullName>
    </submittedName>
</protein>
<organism evidence="2 3">
    <name type="scientific">Petrolisthes manimaculis</name>
    <dbReference type="NCBI Taxonomy" id="1843537"/>
    <lineage>
        <taxon>Eukaryota</taxon>
        <taxon>Metazoa</taxon>
        <taxon>Ecdysozoa</taxon>
        <taxon>Arthropoda</taxon>
        <taxon>Crustacea</taxon>
        <taxon>Multicrustacea</taxon>
        <taxon>Malacostraca</taxon>
        <taxon>Eumalacostraca</taxon>
        <taxon>Eucarida</taxon>
        <taxon>Decapoda</taxon>
        <taxon>Pleocyemata</taxon>
        <taxon>Anomura</taxon>
        <taxon>Galatheoidea</taxon>
        <taxon>Porcellanidae</taxon>
        <taxon>Petrolisthes</taxon>
    </lineage>
</organism>
<evidence type="ECO:0000313" key="3">
    <source>
        <dbReference type="Proteomes" id="UP001292094"/>
    </source>
</evidence>
<name>A0AAE1Q5Q8_9EUCA</name>
<proteinExistence type="predicted"/>
<comment type="caution">
    <text evidence="2">The sequence shown here is derived from an EMBL/GenBank/DDBJ whole genome shotgun (WGS) entry which is preliminary data.</text>
</comment>
<sequence>MDSVRILQLKLGVEELESRVSSLEQQVDNGDLLTHLHSTSTSTNTPTVTQGEDVAEMAARLTRLQQQLNQHTEHLNHVKLMTDANLTKYSQSEALKDLETTVNSQH</sequence>
<reference evidence="2" key="1">
    <citation type="submission" date="2023-11" db="EMBL/GenBank/DDBJ databases">
        <title>Genome assemblies of two species of porcelain crab, Petrolisthes cinctipes and Petrolisthes manimaculis (Anomura: Porcellanidae).</title>
        <authorList>
            <person name="Angst P."/>
        </authorList>
    </citation>
    <scope>NUCLEOTIDE SEQUENCE</scope>
    <source>
        <strain evidence="2">PB745_02</strain>
        <tissue evidence="2">Gill</tissue>
    </source>
</reference>
<dbReference type="AlphaFoldDB" id="A0AAE1Q5Q8"/>
<keyword evidence="3" id="KW-1185">Reference proteome</keyword>
<keyword evidence="1" id="KW-0175">Coiled coil</keyword>
<evidence type="ECO:0000313" key="2">
    <source>
        <dbReference type="EMBL" id="KAK4320416.1"/>
    </source>
</evidence>
<gene>
    <name evidence="2" type="ORF">Pmani_008725</name>
</gene>
<dbReference type="EMBL" id="JAWZYT010000671">
    <property type="protein sequence ID" value="KAK4320416.1"/>
    <property type="molecule type" value="Genomic_DNA"/>
</dbReference>